<dbReference type="PANTHER" id="PTHR43649:SF11">
    <property type="entry name" value="ABC TRANSPORTER SUBSTRATE-BINDING PROTEIN YESO-RELATED"/>
    <property type="match status" value="1"/>
</dbReference>
<dbReference type="OrthoDB" id="7317090at2"/>
<evidence type="ECO:0000313" key="5">
    <source>
        <dbReference type="EMBL" id="SMQ85795.1"/>
    </source>
</evidence>
<dbReference type="RefSeq" id="WP_086471434.1">
    <property type="nucleotide sequence ID" value="NZ_FXWK01000002.1"/>
</dbReference>
<dbReference type="PANTHER" id="PTHR43649">
    <property type="entry name" value="ARABINOSE-BINDING PROTEIN-RELATED"/>
    <property type="match status" value="1"/>
</dbReference>
<dbReference type="Pfam" id="PF13416">
    <property type="entry name" value="SBP_bac_8"/>
    <property type="match status" value="1"/>
</dbReference>
<dbReference type="InterPro" id="IPR050490">
    <property type="entry name" value="Bact_solute-bd_prot1"/>
</dbReference>
<feature type="signal peptide" evidence="4">
    <location>
        <begin position="1"/>
        <end position="30"/>
    </location>
</feature>
<dbReference type="GO" id="GO:0042597">
    <property type="term" value="C:periplasmic space"/>
    <property type="evidence" value="ECO:0007669"/>
    <property type="project" value="UniProtKB-SubCell"/>
</dbReference>
<keyword evidence="3" id="KW-0574">Periplasm</keyword>
<evidence type="ECO:0000313" key="6">
    <source>
        <dbReference type="Proteomes" id="UP000194474"/>
    </source>
</evidence>
<gene>
    <name evidence="5" type="ORF">SAMN06295905_3087</name>
</gene>
<comment type="subcellular location">
    <subcellularLocation>
        <location evidence="1">Periplasm</location>
    </subcellularLocation>
</comment>
<reference evidence="6" key="1">
    <citation type="submission" date="2017-04" db="EMBL/GenBank/DDBJ databases">
        <authorList>
            <person name="Varghese N."/>
            <person name="Submissions S."/>
        </authorList>
    </citation>
    <scope>NUCLEOTIDE SEQUENCE [LARGE SCALE GENOMIC DNA]</scope>
</reference>
<evidence type="ECO:0000256" key="1">
    <source>
        <dbReference type="ARBA" id="ARBA00004418"/>
    </source>
</evidence>
<dbReference type="InterPro" id="IPR006311">
    <property type="entry name" value="TAT_signal"/>
</dbReference>
<proteinExistence type="inferred from homology"/>
<dbReference type="PROSITE" id="PS51318">
    <property type="entry name" value="TAT"/>
    <property type="match status" value="1"/>
</dbReference>
<dbReference type="AlphaFoldDB" id="A0A1Y6G6M8"/>
<accession>A0A1Y6G6M8</accession>
<dbReference type="Gene3D" id="3.40.190.10">
    <property type="entry name" value="Periplasmic binding protein-like II"/>
    <property type="match status" value="2"/>
</dbReference>
<evidence type="ECO:0000256" key="2">
    <source>
        <dbReference type="ARBA" id="ARBA00008520"/>
    </source>
</evidence>
<evidence type="ECO:0000256" key="4">
    <source>
        <dbReference type="SAM" id="SignalP"/>
    </source>
</evidence>
<dbReference type="EMBL" id="FXWK01000002">
    <property type="protein sequence ID" value="SMQ85795.1"/>
    <property type="molecule type" value="Genomic_DNA"/>
</dbReference>
<keyword evidence="4" id="KW-0732">Signal</keyword>
<evidence type="ECO:0000256" key="3">
    <source>
        <dbReference type="ARBA" id="ARBA00022764"/>
    </source>
</evidence>
<dbReference type="InterPro" id="IPR006059">
    <property type="entry name" value="SBP"/>
</dbReference>
<comment type="similarity">
    <text evidence="2">Belongs to the bacterial solute-binding protein 1 family.</text>
</comment>
<organism evidence="5 6">
    <name type="scientific">Devosia lucknowensis</name>
    <dbReference type="NCBI Taxonomy" id="1096929"/>
    <lineage>
        <taxon>Bacteria</taxon>
        <taxon>Pseudomonadati</taxon>
        <taxon>Pseudomonadota</taxon>
        <taxon>Alphaproteobacteria</taxon>
        <taxon>Hyphomicrobiales</taxon>
        <taxon>Devosiaceae</taxon>
        <taxon>Devosia</taxon>
    </lineage>
</organism>
<sequence>MTLRLGRRQFLMGSSALAAAAAFGAGPAWAQAGLRQFFWGGQARADRTYGVNDLFAASEGGAQVDSSFLGWGDYWPKLATETAGGNAPDIIQMDYRYIVEYAKRGAIAPLDDYVGGALKLDGFDEDQLEGGKVDGKLYGVSLGANSVAQLVNLAAFEEAGVEPPNRDTTYDDIRAMGEAFKAANIRGGMKVISDGSGSEPMLDNWLRQKGLALYTADGKLGFGAEEMTEWFTLWNGFRTDGICVTAEDQALDTNGPLETTMVVLGKAAMMPSNSNQLVAFQTLVQDELTITNYPRIAAGVGGGHYRKPSMFFSVGGSSANKELAAQYLSFFVNDLEAAKILGVERGIPCIGTVRETIAPELNAQDQIALDFVANLGDLLGPLPPPPPAAAGEIDISLLRTLSQEVAFGARSAEDAGQYFVTEATAILERQA</sequence>
<keyword evidence="6" id="KW-1185">Reference proteome</keyword>
<name>A0A1Y6G6M8_9HYPH</name>
<dbReference type="Proteomes" id="UP000194474">
    <property type="component" value="Unassembled WGS sequence"/>
</dbReference>
<dbReference type="SUPFAM" id="SSF53850">
    <property type="entry name" value="Periplasmic binding protein-like II"/>
    <property type="match status" value="1"/>
</dbReference>
<protein>
    <submittedName>
        <fullName evidence="5">Carbohydrate ABC transporter substrate-binding protein, CUT1 family</fullName>
    </submittedName>
</protein>
<feature type="chain" id="PRO_5012102365" evidence="4">
    <location>
        <begin position="31"/>
        <end position="431"/>
    </location>
</feature>